<proteinExistence type="predicted"/>
<evidence type="ECO:0000256" key="1">
    <source>
        <dbReference type="SAM" id="MobiDB-lite"/>
    </source>
</evidence>
<evidence type="ECO:0000313" key="3">
    <source>
        <dbReference type="Proteomes" id="UP000747542"/>
    </source>
</evidence>
<sequence>MRNMQCCALARHQWTVATFVNAGLDAIIFGQVALRVAQLTFHLAERQRQFVHQLQNFIFQVRFSITLLDLVIMTTEKFCVPPTQLSTNDFQVRKGHQPVVQVGGESMHKSESSSSSEGDDKGHDVEDQLFQALSETRPHSAAVERMFSMGKDILRPKRSRMSDKHFEMLVFLWGNNTGNMLVVMKWLLQAMCPPTRVPH</sequence>
<evidence type="ECO:0000313" key="2">
    <source>
        <dbReference type="EMBL" id="KAG7169543.1"/>
    </source>
</evidence>
<feature type="region of interest" description="Disordered" evidence="1">
    <location>
        <begin position="101"/>
        <end position="123"/>
    </location>
</feature>
<reference evidence="2" key="1">
    <citation type="journal article" date="2021" name="Sci. Adv.">
        <title>The American lobster genome reveals insights on longevity, neural, and immune adaptations.</title>
        <authorList>
            <person name="Polinski J.M."/>
            <person name="Zimin A.V."/>
            <person name="Clark K.F."/>
            <person name="Kohn A.B."/>
            <person name="Sadowski N."/>
            <person name="Timp W."/>
            <person name="Ptitsyn A."/>
            <person name="Khanna P."/>
            <person name="Romanova D.Y."/>
            <person name="Williams P."/>
            <person name="Greenwood S.J."/>
            <person name="Moroz L.L."/>
            <person name="Walt D.R."/>
            <person name="Bodnar A.G."/>
        </authorList>
    </citation>
    <scope>NUCLEOTIDE SEQUENCE</scope>
    <source>
        <strain evidence="2">GMGI-L3</strain>
    </source>
</reference>
<name>A0A8J5KD36_HOMAM</name>
<keyword evidence="3" id="KW-1185">Reference proteome</keyword>
<gene>
    <name evidence="2" type="ORF">Hamer_G024494</name>
</gene>
<dbReference type="Proteomes" id="UP000747542">
    <property type="component" value="Unassembled WGS sequence"/>
</dbReference>
<accession>A0A8J5KD36</accession>
<dbReference type="EMBL" id="JAHLQT010016029">
    <property type="protein sequence ID" value="KAG7169543.1"/>
    <property type="molecule type" value="Genomic_DNA"/>
</dbReference>
<protein>
    <recommendedName>
        <fullName evidence="4">HAT C-terminal dimerisation domain-containing protein</fullName>
    </recommendedName>
</protein>
<comment type="caution">
    <text evidence="2">The sequence shown here is derived from an EMBL/GenBank/DDBJ whole genome shotgun (WGS) entry which is preliminary data.</text>
</comment>
<evidence type="ECO:0008006" key="4">
    <source>
        <dbReference type="Google" id="ProtNLM"/>
    </source>
</evidence>
<organism evidence="2 3">
    <name type="scientific">Homarus americanus</name>
    <name type="common">American lobster</name>
    <dbReference type="NCBI Taxonomy" id="6706"/>
    <lineage>
        <taxon>Eukaryota</taxon>
        <taxon>Metazoa</taxon>
        <taxon>Ecdysozoa</taxon>
        <taxon>Arthropoda</taxon>
        <taxon>Crustacea</taxon>
        <taxon>Multicrustacea</taxon>
        <taxon>Malacostraca</taxon>
        <taxon>Eumalacostraca</taxon>
        <taxon>Eucarida</taxon>
        <taxon>Decapoda</taxon>
        <taxon>Pleocyemata</taxon>
        <taxon>Astacidea</taxon>
        <taxon>Nephropoidea</taxon>
        <taxon>Nephropidae</taxon>
        <taxon>Homarus</taxon>
    </lineage>
</organism>
<dbReference type="AlphaFoldDB" id="A0A8J5KD36"/>